<dbReference type="OrthoDB" id="2880784at2"/>
<feature type="transmembrane region" description="Helical" evidence="1">
    <location>
        <begin position="183"/>
        <end position="203"/>
    </location>
</feature>
<feature type="transmembrane region" description="Helical" evidence="1">
    <location>
        <begin position="115"/>
        <end position="133"/>
    </location>
</feature>
<reference evidence="2 3" key="1">
    <citation type="journal article" date="2019" name="Int. J. Syst. Evol. Microbiol.">
        <title>Anaerobacillus alkaliphilus sp. nov., a novel alkaliphilic and moderately halophilic bacterium.</title>
        <authorList>
            <person name="Borsodi A.K."/>
            <person name="Aszalos J.M."/>
            <person name="Bihari P."/>
            <person name="Nagy I."/>
            <person name="Schumann P."/>
            <person name="Sproer C."/>
            <person name="Kovacs A.L."/>
            <person name="Boka K."/>
            <person name="Dobosy P."/>
            <person name="Ovari M."/>
            <person name="Szili-Kovacs T."/>
            <person name="Toth E."/>
        </authorList>
    </citation>
    <scope>NUCLEOTIDE SEQUENCE [LARGE SCALE GENOMIC DNA]</scope>
    <source>
        <strain evidence="2 3">B16-10</strain>
    </source>
</reference>
<evidence type="ECO:0000313" key="2">
    <source>
        <dbReference type="EMBL" id="RXI97905.1"/>
    </source>
</evidence>
<name>A0A4Q0VPQ8_9BACI</name>
<feature type="transmembrane region" description="Helical" evidence="1">
    <location>
        <begin position="82"/>
        <end position="103"/>
    </location>
</feature>
<organism evidence="2 3">
    <name type="scientific">Anaerobacillus alkaliphilus</name>
    <dbReference type="NCBI Taxonomy" id="1548597"/>
    <lineage>
        <taxon>Bacteria</taxon>
        <taxon>Bacillati</taxon>
        <taxon>Bacillota</taxon>
        <taxon>Bacilli</taxon>
        <taxon>Bacillales</taxon>
        <taxon>Bacillaceae</taxon>
        <taxon>Anaerobacillus</taxon>
    </lineage>
</organism>
<dbReference type="Proteomes" id="UP000290649">
    <property type="component" value="Unassembled WGS sequence"/>
</dbReference>
<keyword evidence="1" id="KW-0472">Membrane</keyword>
<evidence type="ECO:0000313" key="3">
    <source>
        <dbReference type="Proteomes" id="UP000290649"/>
    </source>
</evidence>
<dbReference type="RefSeq" id="WP_129079269.1">
    <property type="nucleotide sequence ID" value="NZ_QOUX01000046.1"/>
</dbReference>
<feature type="transmembrane region" description="Helical" evidence="1">
    <location>
        <begin position="12"/>
        <end position="36"/>
    </location>
</feature>
<dbReference type="AlphaFoldDB" id="A0A4Q0VPQ8"/>
<protein>
    <submittedName>
        <fullName evidence="2">Uncharacterized protein</fullName>
    </submittedName>
</protein>
<accession>A0A4Q0VPQ8</accession>
<comment type="caution">
    <text evidence="2">The sequence shown here is derived from an EMBL/GenBank/DDBJ whole genome shotgun (WGS) entry which is preliminary data.</text>
</comment>
<keyword evidence="1" id="KW-1133">Transmembrane helix</keyword>
<keyword evidence="1" id="KW-0812">Transmembrane</keyword>
<feature type="transmembrane region" description="Helical" evidence="1">
    <location>
        <begin position="48"/>
        <end position="70"/>
    </location>
</feature>
<dbReference type="EMBL" id="QOUX01000046">
    <property type="protein sequence ID" value="RXI97905.1"/>
    <property type="molecule type" value="Genomic_DNA"/>
</dbReference>
<keyword evidence="3" id="KW-1185">Reference proteome</keyword>
<evidence type="ECO:0000256" key="1">
    <source>
        <dbReference type="SAM" id="Phobius"/>
    </source>
</evidence>
<proteinExistence type="predicted"/>
<feature type="transmembrane region" description="Helical" evidence="1">
    <location>
        <begin position="153"/>
        <end position="176"/>
    </location>
</feature>
<gene>
    <name evidence="2" type="ORF">DS745_16250</name>
</gene>
<sequence length="205" mass="23305">MLNELDGIQLGPIFLSFRILGIGLGVLGAYCFFVLVTKRAFPEGSHKIVNVLQTSGLLFLVIFKLAPLLFQPSYLFQPSKLLIYSGGPYAIELAMLGSISYFGYFFIKEKWSFKLIDFLSIAIYLYLIIHNLTIKEYGLATPFEFGYINNDVLYHPVNLYFLLYYSLFLVTFVSLFIRQRPGVLTISLAAGFLFIQSIIQPFVLS</sequence>